<name>A0A9X2P961_9HYPH</name>
<dbReference type="GO" id="GO:0004519">
    <property type="term" value="F:endonuclease activity"/>
    <property type="evidence" value="ECO:0007669"/>
    <property type="project" value="UniProtKB-KW"/>
</dbReference>
<dbReference type="GO" id="GO:0003676">
    <property type="term" value="F:nucleic acid binding"/>
    <property type="evidence" value="ECO:0007669"/>
    <property type="project" value="InterPro"/>
</dbReference>
<dbReference type="Proteomes" id="UP001151088">
    <property type="component" value="Unassembled WGS sequence"/>
</dbReference>
<dbReference type="AlphaFoldDB" id="A0A9X2P961"/>
<proteinExistence type="predicted"/>
<keyword evidence="2" id="KW-0378">Hydrolase</keyword>
<comment type="caution">
    <text evidence="2">The sequence shown here is derived from an EMBL/GenBank/DDBJ whole genome shotgun (WGS) entry which is preliminary data.</text>
</comment>
<dbReference type="Pfam" id="PF01844">
    <property type="entry name" value="HNH"/>
    <property type="match status" value="1"/>
</dbReference>
<dbReference type="RefSeq" id="WP_258731279.1">
    <property type="nucleotide sequence ID" value="NZ_JANTHZ010000001.1"/>
</dbReference>
<dbReference type="Gene3D" id="1.10.30.50">
    <property type="match status" value="1"/>
</dbReference>
<feature type="domain" description="HNH nuclease" evidence="1">
    <location>
        <begin position="53"/>
        <end position="103"/>
    </location>
</feature>
<keyword evidence="2" id="KW-0255">Endonuclease</keyword>
<protein>
    <submittedName>
        <fullName evidence="2">HNH endonuclease</fullName>
    </submittedName>
</protein>
<dbReference type="EMBL" id="JANTHZ010000001">
    <property type="protein sequence ID" value="MCS0494336.1"/>
    <property type="molecule type" value="Genomic_DNA"/>
</dbReference>
<organism evidence="2 3">
    <name type="scientific">Ancylobacter mangrovi</name>
    <dbReference type="NCBI Taxonomy" id="2972472"/>
    <lineage>
        <taxon>Bacteria</taxon>
        <taxon>Pseudomonadati</taxon>
        <taxon>Pseudomonadota</taxon>
        <taxon>Alphaproteobacteria</taxon>
        <taxon>Hyphomicrobiales</taxon>
        <taxon>Xanthobacteraceae</taxon>
        <taxon>Ancylobacter</taxon>
    </lineage>
</organism>
<accession>A0A9X2P961</accession>
<reference evidence="2" key="1">
    <citation type="submission" date="2022-08" db="EMBL/GenBank/DDBJ databases">
        <authorList>
            <person name="Li F."/>
        </authorList>
    </citation>
    <scope>NUCLEOTIDE SEQUENCE</scope>
    <source>
        <strain evidence="2">MQZ15Z-1</strain>
    </source>
</reference>
<evidence type="ECO:0000313" key="2">
    <source>
        <dbReference type="EMBL" id="MCS0494336.1"/>
    </source>
</evidence>
<dbReference type="InterPro" id="IPR002711">
    <property type="entry name" value="HNH"/>
</dbReference>
<dbReference type="GO" id="GO:0008270">
    <property type="term" value="F:zinc ion binding"/>
    <property type="evidence" value="ECO:0007669"/>
    <property type="project" value="InterPro"/>
</dbReference>
<dbReference type="CDD" id="cd00085">
    <property type="entry name" value="HNHc"/>
    <property type="match status" value="1"/>
</dbReference>
<evidence type="ECO:0000313" key="3">
    <source>
        <dbReference type="Proteomes" id="UP001151088"/>
    </source>
</evidence>
<keyword evidence="2" id="KW-0540">Nuclease</keyword>
<dbReference type="SMART" id="SM00507">
    <property type="entry name" value="HNHc"/>
    <property type="match status" value="1"/>
</dbReference>
<keyword evidence="3" id="KW-1185">Reference proteome</keyword>
<sequence length="113" mass="12779">MPVRAPRICGCGYKVASGRQCACEGRRAAERKARAEANRPTARERGYDGKWDKERAAYLAAHPTCRRCGAPSKVVDHVIPHRGDRKLFWSRSNWQPLCTSCHSRAKQAQEKRS</sequence>
<evidence type="ECO:0000259" key="1">
    <source>
        <dbReference type="SMART" id="SM00507"/>
    </source>
</evidence>
<gene>
    <name evidence="2" type="ORF">NVS89_04445</name>
</gene>
<dbReference type="InterPro" id="IPR003615">
    <property type="entry name" value="HNH_nuc"/>
</dbReference>